<dbReference type="Proteomes" id="UP001434337">
    <property type="component" value="Chromosome"/>
</dbReference>
<gene>
    <name evidence="1" type="ORF">PCC79_06400</name>
</gene>
<sequence>MLGEDLPVDWTSVRDAYGPATGVPELLHRVAADNHDDEAWQDLWGRLCHQGTVYSASFAALPYLARLATEAAPAGYEDALHLLAAIAASTDVASDCADTRANYATEFSDGALIASRNLALAQSDTEFLYGLAALAGLEREGDWANIFSAISDGELLVACPLCGEDVWVLGEDAARAGDGRLSPADNTSDLAGLAERYCQLARRHGRPGVAEAIITVTRPACCSACGAAFSPTSSA</sequence>
<accession>A0ABZ3CAJ1</accession>
<keyword evidence="2" id="KW-1185">Reference proteome</keyword>
<organism evidence="1 2">
    <name type="scientific">Propioniciclava soli</name>
    <dbReference type="NCBI Taxonomy" id="2775081"/>
    <lineage>
        <taxon>Bacteria</taxon>
        <taxon>Bacillati</taxon>
        <taxon>Actinomycetota</taxon>
        <taxon>Actinomycetes</taxon>
        <taxon>Propionibacteriales</taxon>
        <taxon>Propionibacteriaceae</taxon>
        <taxon>Propioniciclava</taxon>
    </lineage>
</organism>
<proteinExistence type="predicted"/>
<evidence type="ECO:0000313" key="1">
    <source>
        <dbReference type="EMBL" id="WZW99819.1"/>
    </source>
</evidence>
<dbReference type="RefSeq" id="WP_342373330.1">
    <property type="nucleotide sequence ID" value="NZ_CP115965.1"/>
</dbReference>
<protein>
    <submittedName>
        <fullName evidence="1">Uncharacterized protein</fullName>
    </submittedName>
</protein>
<reference evidence="1 2" key="1">
    <citation type="journal article" date="2023" name="Environ Microbiome">
        <title>A coral-associated actinobacterium mitigates coral bleaching under heat stress.</title>
        <authorList>
            <person name="Li J."/>
            <person name="Zou Y."/>
            <person name="Li Q."/>
            <person name="Zhang J."/>
            <person name="Bourne D.G."/>
            <person name="Lyu Y."/>
            <person name="Liu C."/>
            <person name="Zhang S."/>
        </authorList>
    </citation>
    <scope>NUCLEOTIDE SEQUENCE [LARGE SCALE GENOMIC DNA]</scope>
    <source>
        <strain evidence="1 2">SCSIO 13291</strain>
    </source>
</reference>
<name>A0ABZ3CAJ1_9ACTN</name>
<dbReference type="EMBL" id="CP115965">
    <property type="protein sequence ID" value="WZW99819.1"/>
    <property type="molecule type" value="Genomic_DNA"/>
</dbReference>
<evidence type="ECO:0000313" key="2">
    <source>
        <dbReference type="Proteomes" id="UP001434337"/>
    </source>
</evidence>